<name>A0A4V1J2U4_9ASCO</name>
<keyword evidence="2" id="KW-1185">Reference proteome</keyword>
<reference evidence="2" key="1">
    <citation type="journal article" date="2018" name="Nat. Microbiol.">
        <title>Leveraging single-cell genomics to expand the fungal tree of life.</title>
        <authorList>
            <person name="Ahrendt S.R."/>
            <person name="Quandt C.A."/>
            <person name="Ciobanu D."/>
            <person name="Clum A."/>
            <person name="Salamov A."/>
            <person name="Andreopoulos B."/>
            <person name="Cheng J.F."/>
            <person name="Woyke T."/>
            <person name="Pelin A."/>
            <person name="Henrissat B."/>
            <person name="Reynolds N.K."/>
            <person name="Benny G.L."/>
            <person name="Smith M.E."/>
            <person name="James T.Y."/>
            <person name="Grigoriev I.V."/>
        </authorList>
    </citation>
    <scope>NUCLEOTIDE SEQUENCE [LARGE SCALE GENOMIC DNA]</scope>
    <source>
        <strain evidence="2">Baker2002</strain>
    </source>
</reference>
<sequence>MLPGSCLARIDHLLRHFRHLRHITRAFSRYPRNDQIYIHHIGDTYVANLLTDPRDMPIGFSSSGKLAPDTFRSNPAFLELLHHTMGNQIQNDFSFIMEAGANANAFMPIYDFRETPNYARTPEVDDIFGYVLVDANGKIVQSTYEANQLYRLCNGTGLVKFTDYMVEEMRKETAGAPK</sequence>
<protein>
    <submittedName>
        <fullName evidence="1">Uncharacterized protein</fullName>
    </submittedName>
</protein>
<dbReference type="OrthoDB" id="5397701at2759"/>
<organism evidence="1 2">
    <name type="scientific">Metschnikowia bicuspidata</name>
    <dbReference type="NCBI Taxonomy" id="27322"/>
    <lineage>
        <taxon>Eukaryota</taxon>
        <taxon>Fungi</taxon>
        <taxon>Dikarya</taxon>
        <taxon>Ascomycota</taxon>
        <taxon>Saccharomycotina</taxon>
        <taxon>Pichiomycetes</taxon>
        <taxon>Metschnikowiaceae</taxon>
        <taxon>Metschnikowia</taxon>
    </lineage>
</organism>
<dbReference type="Proteomes" id="UP000268321">
    <property type="component" value="Unassembled WGS sequence"/>
</dbReference>
<accession>A0A4V1J2U4</accession>
<dbReference type="PANTHER" id="PTHR37331:SF1">
    <property type="entry name" value="YALI0F11671P"/>
    <property type="match status" value="1"/>
</dbReference>
<evidence type="ECO:0000313" key="2">
    <source>
        <dbReference type="Proteomes" id="UP000268321"/>
    </source>
</evidence>
<evidence type="ECO:0000313" key="1">
    <source>
        <dbReference type="EMBL" id="RKP29769.1"/>
    </source>
</evidence>
<dbReference type="PANTHER" id="PTHR37331">
    <property type="entry name" value="YALI0F11671P"/>
    <property type="match status" value="1"/>
</dbReference>
<proteinExistence type="predicted"/>
<gene>
    <name evidence="1" type="ORF">METBISCDRAFT_23933</name>
</gene>
<dbReference type="AlphaFoldDB" id="A0A4V1J2U4"/>
<dbReference type="EMBL" id="ML004475">
    <property type="protein sequence ID" value="RKP29769.1"/>
    <property type="molecule type" value="Genomic_DNA"/>
</dbReference>